<sequence length="235" mass="25556">MKSSIIILLIIFVALFSLDFIEAEVESPNKYDSPEPVGKCKSAVVTAIGTQNSNGSCSSQILGDLPSKSKMVSVIIVNPENGASIAANEKFKIRIEVSNLKTGFFADPDTDFTDVSQTTTDDGIIKGHVHVTIQELNGNVIPNPSEYKFFKGMDDAADDKGGLETEVSGLSSGFYRLCTLAASEGHQPVVMPVLQRGSQDDCIRFSVTGDDGSSNVVIWKWNERVFNIEHYVRVE</sequence>
<proteinExistence type="predicted"/>
<dbReference type="PANTHER" id="PTHR34587">
    <property type="entry name" value="VWFA DOMAIN-CONTAINING PROTEIN"/>
    <property type="match status" value="1"/>
</dbReference>
<dbReference type="InterPro" id="IPR053216">
    <property type="entry name" value="Appressorial_penetr-assoc"/>
</dbReference>
<feature type="chain" id="PRO_5040448950" evidence="1">
    <location>
        <begin position="24"/>
        <end position="235"/>
    </location>
</feature>
<feature type="signal peptide" evidence="1">
    <location>
        <begin position="1"/>
        <end position="23"/>
    </location>
</feature>
<organism evidence="2 3">
    <name type="scientific">Diversispora eburnea</name>
    <dbReference type="NCBI Taxonomy" id="1213867"/>
    <lineage>
        <taxon>Eukaryota</taxon>
        <taxon>Fungi</taxon>
        <taxon>Fungi incertae sedis</taxon>
        <taxon>Mucoromycota</taxon>
        <taxon>Glomeromycotina</taxon>
        <taxon>Glomeromycetes</taxon>
        <taxon>Diversisporales</taxon>
        <taxon>Diversisporaceae</taxon>
        <taxon>Diversispora</taxon>
    </lineage>
</organism>
<accession>A0A9N8VBH2</accession>
<evidence type="ECO:0000256" key="1">
    <source>
        <dbReference type="SAM" id="SignalP"/>
    </source>
</evidence>
<dbReference type="EMBL" id="CAJVPK010000080">
    <property type="protein sequence ID" value="CAG8444407.1"/>
    <property type="molecule type" value="Genomic_DNA"/>
</dbReference>
<comment type="caution">
    <text evidence="2">The sequence shown here is derived from an EMBL/GenBank/DDBJ whole genome shotgun (WGS) entry which is preliminary data.</text>
</comment>
<evidence type="ECO:0000313" key="3">
    <source>
        <dbReference type="Proteomes" id="UP000789706"/>
    </source>
</evidence>
<dbReference type="PANTHER" id="PTHR34587:SF2">
    <property type="entry name" value="G-PROTEIN COUPLED RECEPTORS FAMILY 1 PROFILE DOMAIN-CONTAINING PROTEIN"/>
    <property type="match status" value="1"/>
</dbReference>
<dbReference type="Proteomes" id="UP000789706">
    <property type="component" value="Unassembled WGS sequence"/>
</dbReference>
<keyword evidence="1" id="KW-0732">Signal</keyword>
<protein>
    <submittedName>
        <fullName evidence="2">3758_t:CDS:1</fullName>
    </submittedName>
</protein>
<keyword evidence="3" id="KW-1185">Reference proteome</keyword>
<dbReference type="OrthoDB" id="2336871at2759"/>
<name>A0A9N8VBH2_9GLOM</name>
<gene>
    <name evidence="2" type="ORF">DEBURN_LOCUS1690</name>
</gene>
<evidence type="ECO:0000313" key="2">
    <source>
        <dbReference type="EMBL" id="CAG8444407.1"/>
    </source>
</evidence>
<reference evidence="2" key="1">
    <citation type="submission" date="2021-06" db="EMBL/GenBank/DDBJ databases">
        <authorList>
            <person name="Kallberg Y."/>
            <person name="Tangrot J."/>
            <person name="Rosling A."/>
        </authorList>
    </citation>
    <scope>NUCLEOTIDE SEQUENCE</scope>
    <source>
        <strain evidence="2">AZ414A</strain>
    </source>
</reference>
<dbReference type="AlphaFoldDB" id="A0A9N8VBH2"/>